<evidence type="ECO:0000313" key="3">
    <source>
        <dbReference type="Proteomes" id="UP000772434"/>
    </source>
</evidence>
<reference evidence="2" key="1">
    <citation type="submission" date="2020-11" db="EMBL/GenBank/DDBJ databases">
        <authorList>
            <consortium name="DOE Joint Genome Institute"/>
            <person name="Ahrendt S."/>
            <person name="Riley R."/>
            <person name="Andreopoulos W."/>
            <person name="Labutti K."/>
            <person name="Pangilinan J."/>
            <person name="Ruiz-Duenas F.J."/>
            <person name="Barrasa J.M."/>
            <person name="Sanchez-Garcia M."/>
            <person name="Camarero S."/>
            <person name="Miyauchi S."/>
            <person name="Serrano A."/>
            <person name="Linde D."/>
            <person name="Babiker R."/>
            <person name="Drula E."/>
            <person name="Ayuso-Fernandez I."/>
            <person name="Pacheco R."/>
            <person name="Padilla G."/>
            <person name="Ferreira P."/>
            <person name="Barriuso J."/>
            <person name="Kellner H."/>
            <person name="Castanera R."/>
            <person name="Alfaro M."/>
            <person name="Ramirez L."/>
            <person name="Pisabarro A.G."/>
            <person name="Kuo A."/>
            <person name="Tritt A."/>
            <person name="Lipzen A."/>
            <person name="He G."/>
            <person name="Yan M."/>
            <person name="Ng V."/>
            <person name="Cullen D."/>
            <person name="Martin F."/>
            <person name="Rosso M.-N."/>
            <person name="Henrissat B."/>
            <person name="Hibbett D."/>
            <person name="Martinez A.T."/>
            <person name="Grigoriev I.V."/>
        </authorList>
    </citation>
    <scope>NUCLEOTIDE SEQUENCE</scope>
    <source>
        <strain evidence="2">AH 40177</strain>
    </source>
</reference>
<sequence>MKVTSAVLAVASLLLVKASPSFVKRDQESEVCPGQVTVFETFIGENSDVRLVHISCPENEDSESKRDLSARETVDVCDNTCMPFVLVVRFDSV</sequence>
<name>A0A9P5PPX7_9AGAR</name>
<feature type="chain" id="PRO_5040176349" evidence="1">
    <location>
        <begin position="19"/>
        <end position="93"/>
    </location>
</feature>
<proteinExistence type="predicted"/>
<comment type="caution">
    <text evidence="2">The sequence shown here is derived from an EMBL/GenBank/DDBJ whole genome shotgun (WGS) entry which is preliminary data.</text>
</comment>
<dbReference type="OrthoDB" id="3226519at2759"/>
<protein>
    <submittedName>
        <fullName evidence="2">Uncharacterized protein</fullName>
    </submittedName>
</protein>
<feature type="signal peptide" evidence="1">
    <location>
        <begin position="1"/>
        <end position="18"/>
    </location>
</feature>
<keyword evidence="1" id="KW-0732">Signal</keyword>
<dbReference type="EMBL" id="JADNRY010000067">
    <property type="protein sequence ID" value="KAF9067853.1"/>
    <property type="molecule type" value="Genomic_DNA"/>
</dbReference>
<evidence type="ECO:0000256" key="1">
    <source>
        <dbReference type="SAM" id="SignalP"/>
    </source>
</evidence>
<accession>A0A9P5PPX7</accession>
<dbReference type="AlphaFoldDB" id="A0A9P5PPX7"/>
<dbReference type="Proteomes" id="UP000772434">
    <property type="component" value="Unassembled WGS sequence"/>
</dbReference>
<gene>
    <name evidence="2" type="ORF">BDP27DRAFT_862205</name>
</gene>
<keyword evidence="3" id="KW-1185">Reference proteome</keyword>
<evidence type="ECO:0000313" key="2">
    <source>
        <dbReference type="EMBL" id="KAF9067853.1"/>
    </source>
</evidence>
<organism evidence="2 3">
    <name type="scientific">Rhodocollybia butyracea</name>
    <dbReference type="NCBI Taxonomy" id="206335"/>
    <lineage>
        <taxon>Eukaryota</taxon>
        <taxon>Fungi</taxon>
        <taxon>Dikarya</taxon>
        <taxon>Basidiomycota</taxon>
        <taxon>Agaricomycotina</taxon>
        <taxon>Agaricomycetes</taxon>
        <taxon>Agaricomycetidae</taxon>
        <taxon>Agaricales</taxon>
        <taxon>Marasmiineae</taxon>
        <taxon>Omphalotaceae</taxon>
        <taxon>Rhodocollybia</taxon>
    </lineage>
</organism>